<dbReference type="SUPFAM" id="SSF52540">
    <property type="entry name" value="P-loop containing nucleoside triphosphate hydrolases"/>
    <property type="match status" value="1"/>
</dbReference>
<evidence type="ECO:0000256" key="3">
    <source>
        <dbReference type="ARBA" id="ARBA00022741"/>
    </source>
</evidence>
<proteinExistence type="predicted"/>
<evidence type="ECO:0000313" key="14">
    <source>
        <dbReference type="EMBL" id="MDK7394908.1"/>
    </source>
</evidence>
<dbReference type="EMBL" id="JAPNPE010000021">
    <property type="protein sequence ID" value="MDK7394908.1"/>
    <property type="molecule type" value="Genomic_DNA"/>
</dbReference>
<dbReference type="GO" id="GO:0140359">
    <property type="term" value="F:ABC-type transporter activity"/>
    <property type="evidence" value="ECO:0007669"/>
    <property type="project" value="InterPro"/>
</dbReference>
<feature type="domain" description="ABC transporter" evidence="11">
    <location>
        <begin position="482"/>
        <end position="704"/>
    </location>
</feature>
<evidence type="ECO:0000259" key="12">
    <source>
        <dbReference type="PROSITE" id="PS50929"/>
    </source>
</evidence>
<dbReference type="InterPro" id="IPR003439">
    <property type="entry name" value="ABC_transporter-like_ATP-bd"/>
</dbReference>
<comment type="caution">
    <text evidence="14">The sequence shown here is derived from an EMBL/GenBank/DDBJ whole genome shotgun (WGS) entry which is preliminary data.</text>
</comment>
<evidence type="ECO:0000256" key="10">
    <source>
        <dbReference type="SAM" id="Phobius"/>
    </source>
</evidence>
<dbReference type="GO" id="GO:0016887">
    <property type="term" value="F:ATP hydrolysis activity"/>
    <property type="evidence" value="ECO:0007669"/>
    <property type="project" value="InterPro"/>
</dbReference>
<dbReference type="RefSeq" id="WP_052760947.1">
    <property type="nucleotide sequence ID" value="NZ_CP086329.1"/>
</dbReference>
<organism evidence="14 15">
    <name type="scientific">Bacillus pacificus</name>
    <dbReference type="NCBI Taxonomy" id="2026187"/>
    <lineage>
        <taxon>Bacteria</taxon>
        <taxon>Bacillati</taxon>
        <taxon>Bacillota</taxon>
        <taxon>Bacilli</taxon>
        <taxon>Bacillales</taxon>
        <taxon>Bacillaceae</taxon>
        <taxon>Bacillus</taxon>
        <taxon>Bacillus cereus group</taxon>
    </lineage>
</organism>
<dbReference type="Gene3D" id="3.90.70.10">
    <property type="entry name" value="Cysteine proteinases"/>
    <property type="match status" value="1"/>
</dbReference>
<evidence type="ECO:0000259" key="11">
    <source>
        <dbReference type="PROSITE" id="PS50893"/>
    </source>
</evidence>
<evidence type="ECO:0000256" key="6">
    <source>
        <dbReference type="ARBA" id="ARBA00022927"/>
    </source>
</evidence>
<dbReference type="PROSITE" id="PS00675">
    <property type="entry name" value="SIGMA54_INTERACT_1"/>
    <property type="match status" value="1"/>
</dbReference>
<sequence>MKYMKYIHTKQHGEYDCGLACISSILKFYGYNYGINYLTDFTVVKKGYNLKDLLSVLRNFEFLTYKPVEVDKNRLDIVFDNISTPCIALVNENNEGHYIVIYKKKRGKLIISDPKNKQITAIKMDHFSKSFSGVLLMIEPCSEFHKPAQIINTKIDFVKKLVKKNILQLGIVFILSILFVFLSVASSFCIQFLVDEILPRHLEYYLFVWGLSMLGVFIISICFDYFRSLFIVKMANNIDNNISKDYFNHIVKLPIRFFENRESGDIISRFNDASYIRNIVSTSVISGILDLIIIIGIGSVLYRVNTTLFLTTLIPLLLLICLTVLFYDLLSKRNRTVMETKANTNSFLVQFIKNMPTIYALNKKLYFLNSFNTVFKSQLKAILKEQYAANNNGALKKMIQSSSTVLILWVGAQQIMSDAMTLGELLFINSLLMFLMGSLEGLIGLQSQLQKAFVAGNRFLDILQYPVHPEKQQEQESKIKHIEIQNLNFSFDTFRNIIEGANLILNENEKILIIGESGTGKSTFAKTLTKLYKVENNTIFLNGVDINNISEDTIRKNIVYLNEHPFLFKDSIRENLCMGEDFSDVEIMQACKVANVHEFIYSLPNQLDFHLNENAANLSTGQKQRLAMARAILHRPNILILDESLSNVDIDNFKQIQSNLMSINCMLIFITHNPENVISYDRKFKLDNNKITEVSNLKGAMVVE</sequence>
<accession>A0AAW6YWY0</accession>
<evidence type="ECO:0000256" key="1">
    <source>
        <dbReference type="ARBA" id="ARBA00004651"/>
    </source>
</evidence>
<keyword evidence="8 10" id="KW-0472">Membrane</keyword>
<evidence type="ECO:0000256" key="5">
    <source>
        <dbReference type="ARBA" id="ARBA00022840"/>
    </source>
</evidence>
<feature type="domain" description="Peptidase C39" evidence="13">
    <location>
        <begin position="11"/>
        <end position="138"/>
    </location>
</feature>
<dbReference type="AlphaFoldDB" id="A0AAW6YWY0"/>
<feature type="domain" description="ABC transmembrane type-1" evidence="12">
    <location>
        <begin position="171"/>
        <end position="451"/>
    </location>
</feature>
<dbReference type="InterPro" id="IPR011527">
    <property type="entry name" value="ABC1_TM_dom"/>
</dbReference>
<dbReference type="GO" id="GO:0015031">
    <property type="term" value="P:protein transport"/>
    <property type="evidence" value="ECO:0007669"/>
    <property type="project" value="UniProtKB-KW"/>
</dbReference>
<name>A0AAW6YWY0_9BACI</name>
<feature type="transmembrane region" description="Helical" evidence="10">
    <location>
        <begin position="169"/>
        <end position="194"/>
    </location>
</feature>
<dbReference type="Gene3D" id="3.40.50.300">
    <property type="entry name" value="P-loop containing nucleotide triphosphate hydrolases"/>
    <property type="match status" value="1"/>
</dbReference>
<dbReference type="GO" id="GO:0034040">
    <property type="term" value="F:ATPase-coupled lipid transmembrane transporter activity"/>
    <property type="evidence" value="ECO:0007669"/>
    <property type="project" value="TreeGrafter"/>
</dbReference>
<evidence type="ECO:0000256" key="4">
    <source>
        <dbReference type="ARBA" id="ARBA00022807"/>
    </source>
</evidence>
<dbReference type="GeneID" id="69534881"/>
<dbReference type="GO" id="GO:0008234">
    <property type="term" value="F:cysteine-type peptidase activity"/>
    <property type="evidence" value="ECO:0007669"/>
    <property type="project" value="UniProtKB-KW"/>
</dbReference>
<keyword evidence="9" id="KW-0080">Bacteriocin transport</keyword>
<dbReference type="InterPro" id="IPR005074">
    <property type="entry name" value="Peptidase_C39"/>
</dbReference>
<feature type="transmembrane region" description="Helical" evidence="10">
    <location>
        <begin position="279"/>
        <end position="302"/>
    </location>
</feature>
<gene>
    <name evidence="14" type="ORF">OWO78_26625</name>
</gene>
<dbReference type="SUPFAM" id="SSF90123">
    <property type="entry name" value="ABC transporter transmembrane region"/>
    <property type="match status" value="1"/>
</dbReference>
<dbReference type="InterPro" id="IPR003593">
    <property type="entry name" value="AAA+_ATPase"/>
</dbReference>
<dbReference type="Gene3D" id="1.20.1560.10">
    <property type="entry name" value="ABC transporter type 1, transmembrane domain"/>
    <property type="match status" value="1"/>
</dbReference>
<evidence type="ECO:0000256" key="7">
    <source>
        <dbReference type="ARBA" id="ARBA00022989"/>
    </source>
</evidence>
<dbReference type="PROSITE" id="PS50990">
    <property type="entry name" value="PEPTIDASE_C39"/>
    <property type="match status" value="1"/>
</dbReference>
<dbReference type="Pfam" id="PF00005">
    <property type="entry name" value="ABC_tran"/>
    <property type="match status" value="1"/>
</dbReference>
<evidence type="ECO:0000256" key="2">
    <source>
        <dbReference type="ARBA" id="ARBA00022692"/>
    </source>
</evidence>
<evidence type="ECO:0000256" key="9">
    <source>
        <dbReference type="ARBA" id="ARBA00043264"/>
    </source>
</evidence>
<dbReference type="Proteomes" id="UP001174229">
    <property type="component" value="Unassembled WGS sequence"/>
</dbReference>
<evidence type="ECO:0000256" key="8">
    <source>
        <dbReference type="ARBA" id="ARBA00023136"/>
    </source>
</evidence>
<keyword evidence="3" id="KW-0547">Nucleotide-binding</keyword>
<dbReference type="PANTHER" id="PTHR24221:SF654">
    <property type="entry name" value="ATP-BINDING CASSETTE SUB-FAMILY B MEMBER 6"/>
    <property type="match status" value="1"/>
</dbReference>
<dbReference type="GO" id="GO:0005886">
    <property type="term" value="C:plasma membrane"/>
    <property type="evidence" value="ECO:0007669"/>
    <property type="project" value="UniProtKB-SubCell"/>
</dbReference>
<dbReference type="PANTHER" id="PTHR24221">
    <property type="entry name" value="ATP-BINDING CASSETTE SUB-FAMILY B"/>
    <property type="match status" value="1"/>
</dbReference>
<dbReference type="PROSITE" id="PS50929">
    <property type="entry name" value="ABC_TM1F"/>
    <property type="match status" value="1"/>
</dbReference>
<dbReference type="InterPro" id="IPR036640">
    <property type="entry name" value="ABC1_TM_sf"/>
</dbReference>
<dbReference type="Pfam" id="PF00664">
    <property type="entry name" value="ABC_membrane"/>
    <property type="match status" value="1"/>
</dbReference>
<dbReference type="PROSITE" id="PS50893">
    <property type="entry name" value="ABC_TRANSPORTER_2"/>
    <property type="match status" value="1"/>
</dbReference>
<dbReference type="CDD" id="cd18570">
    <property type="entry name" value="ABC_6TM_PCAT1_LagD_like"/>
    <property type="match status" value="1"/>
</dbReference>
<evidence type="ECO:0000259" key="13">
    <source>
        <dbReference type="PROSITE" id="PS50990"/>
    </source>
</evidence>
<evidence type="ECO:0000313" key="15">
    <source>
        <dbReference type="Proteomes" id="UP001174229"/>
    </source>
</evidence>
<dbReference type="GO" id="GO:0043213">
    <property type="term" value="P:bacteriocin transport"/>
    <property type="evidence" value="ECO:0007669"/>
    <property type="project" value="UniProtKB-KW"/>
</dbReference>
<keyword evidence="2 10" id="KW-0812">Transmembrane</keyword>
<keyword evidence="6" id="KW-0653">Protein transport</keyword>
<keyword evidence="5" id="KW-0067">ATP-binding</keyword>
<dbReference type="InterPro" id="IPR025662">
    <property type="entry name" value="Sigma_54_int_dom_ATP-bd_1"/>
</dbReference>
<keyword evidence="4" id="KW-0788">Thiol protease</keyword>
<dbReference type="InterPro" id="IPR027417">
    <property type="entry name" value="P-loop_NTPase"/>
</dbReference>
<dbReference type="Pfam" id="PF03412">
    <property type="entry name" value="Peptidase_C39"/>
    <property type="match status" value="1"/>
</dbReference>
<feature type="transmembrane region" description="Helical" evidence="10">
    <location>
        <begin position="206"/>
        <end position="226"/>
    </location>
</feature>
<dbReference type="GO" id="GO:0005524">
    <property type="term" value="F:ATP binding"/>
    <property type="evidence" value="ECO:0007669"/>
    <property type="project" value="UniProtKB-KW"/>
</dbReference>
<dbReference type="InterPro" id="IPR039421">
    <property type="entry name" value="Type_1_exporter"/>
</dbReference>
<reference evidence="14" key="1">
    <citation type="submission" date="2022-11" db="EMBL/GenBank/DDBJ databases">
        <title>WGS-based characterization of Bacillus cereus isolated from food &amp; feed additives.</title>
        <authorList>
            <person name="Bogaerts B."/>
            <person name="Fraiture M.-A."/>
            <person name="Roosens N.H.C."/>
            <person name="De Keersmaecker S.C.J."/>
            <person name="Vanneste K."/>
        </authorList>
    </citation>
    <scope>NUCLEOTIDE SEQUENCE</scope>
    <source>
        <strain evidence="14">74.2</strain>
    </source>
</reference>
<feature type="transmembrane region" description="Helical" evidence="10">
    <location>
        <begin position="308"/>
        <end position="330"/>
    </location>
</feature>
<protein>
    <submittedName>
        <fullName evidence="14">Peptidase domain-containing ABC transporter</fullName>
    </submittedName>
</protein>
<keyword evidence="7 10" id="KW-1133">Transmembrane helix</keyword>
<keyword evidence="6" id="KW-0813">Transport</keyword>
<keyword evidence="4" id="KW-0378">Hydrolase</keyword>
<dbReference type="GO" id="GO:0006508">
    <property type="term" value="P:proteolysis"/>
    <property type="evidence" value="ECO:0007669"/>
    <property type="project" value="InterPro"/>
</dbReference>
<dbReference type="SMART" id="SM00382">
    <property type="entry name" value="AAA"/>
    <property type="match status" value="1"/>
</dbReference>
<keyword evidence="4" id="KW-0645">Protease</keyword>
<comment type="subcellular location">
    <subcellularLocation>
        <location evidence="1">Cell membrane</location>
        <topology evidence="1">Multi-pass membrane protein</topology>
    </subcellularLocation>
</comment>
<feature type="transmembrane region" description="Helical" evidence="10">
    <location>
        <begin position="425"/>
        <end position="445"/>
    </location>
</feature>